<dbReference type="RefSeq" id="WP_218327694.1">
    <property type="nucleotide sequence ID" value="NZ_JAHUZB010000013.1"/>
</dbReference>
<evidence type="ECO:0000313" key="2">
    <source>
        <dbReference type="Proteomes" id="UP000774130"/>
    </source>
</evidence>
<dbReference type="EMBL" id="JAHUZB010000013">
    <property type="protein sequence ID" value="MBV7392480.1"/>
    <property type="molecule type" value="Genomic_DNA"/>
</dbReference>
<name>A0ABS6THT0_9ENTE</name>
<reference evidence="1 2" key="1">
    <citation type="submission" date="2021-06" db="EMBL/GenBank/DDBJ databases">
        <title>Enterococcus alishanensis sp. nov., a novel lactic acid bacterium isolated from fresh coffee beans.</title>
        <authorList>
            <person name="Chen Y.-S."/>
        </authorList>
    </citation>
    <scope>NUCLEOTIDE SEQUENCE [LARGE SCALE GENOMIC DNA]</scope>
    <source>
        <strain evidence="1 2">ALS3</strain>
    </source>
</reference>
<proteinExistence type="predicted"/>
<dbReference type="Proteomes" id="UP000774130">
    <property type="component" value="Unassembled WGS sequence"/>
</dbReference>
<accession>A0ABS6THT0</accession>
<sequence>MADIKNMSIFSNTANGMEAIKKASNNKNEITPSPSIEKTNEIKRQMVVTKEKTKRTIKRTVGAPVKNLDRTHASKQPIKLSAILNSTSRSMVEKYETKLNKDELLRKALDAYIKQNLTKEDKIDLLRDVTRDLNIFREKNPTIEMIDEDGTVLKTAEEIELETENELRSRWGIEPR</sequence>
<evidence type="ECO:0000313" key="1">
    <source>
        <dbReference type="EMBL" id="MBV7392480.1"/>
    </source>
</evidence>
<organism evidence="1 2">
    <name type="scientific">Enterococcus alishanensis</name>
    <dbReference type="NCBI Taxonomy" id="1303817"/>
    <lineage>
        <taxon>Bacteria</taxon>
        <taxon>Bacillati</taxon>
        <taxon>Bacillota</taxon>
        <taxon>Bacilli</taxon>
        <taxon>Lactobacillales</taxon>
        <taxon>Enterococcaceae</taxon>
        <taxon>Enterococcus</taxon>
    </lineage>
</organism>
<keyword evidence="2" id="KW-1185">Reference proteome</keyword>
<gene>
    <name evidence="1" type="ORF">KUA55_17650</name>
</gene>
<protein>
    <submittedName>
        <fullName evidence="1">Uncharacterized protein</fullName>
    </submittedName>
</protein>
<comment type="caution">
    <text evidence="1">The sequence shown here is derived from an EMBL/GenBank/DDBJ whole genome shotgun (WGS) entry which is preliminary data.</text>
</comment>